<evidence type="ECO:0000256" key="1">
    <source>
        <dbReference type="SAM" id="MobiDB-lite"/>
    </source>
</evidence>
<name>A0A0A1UJ56_9AGAM</name>
<protein>
    <submittedName>
        <fullName evidence="2">Glucosyltransferase, putative</fullName>
    </submittedName>
</protein>
<keyword evidence="2" id="KW-0808">Transferase</keyword>
<dbReference type="OrthoDB" id="3210322at2759"/>
<dbReference type="GO" id="GO:0016740">
    <property type="term" value="F:transferase activity"/>
    <property type="evidence" value="ECO:0007669"/>
    <property type="project" value="UniProtKB-KW"/>
</dbReference>
<dbReference type="Gene3D" id="3.30.160.20">
    <property type="match status" value="1"/>
</dbReference>
<proteinExistence type="predicted"/>
<reference evidence="3" key="1">
    <citation type="journal article" date="2014" name="Genome Announc.">
        <title>Draft genome sequence of the plant-pathogenic soil fungus Rhizoctonia solani anastomosis group 3 strain Rhs1AP.</title>
        <authorList>
            <person name="Cubeta M.A."/>
            <person name="Thomas E."/>
            <person name="Dean R.A."/>
            <person name="Jabaji S."/>
            <person name="Neate S.M."/>
            <person name="Tavantzis S."/>
            <person name="Toda T."/>
            <person name="Vilgalys R."/>
            <person name="Bharathan N."/>
            <person name="Fedorova-Abrams N."/>
            <person name="Pakala S.B."/>
            <person name="Pakala S.M."/>
            <person name="Zafar N."/>
            <person name="Joardar V."/>
            <person name="Losada L."/>
            <person name="Nierman W.C."/>
        </authorList>
    </citation>
    <scope>NUCLEOTIDE SEQUENCE [LARGE SCALE GENOMIC DNA]</scope>
    <source>
        <strain evidence="3">AG-3</strain>
    </source>
</reference>
<feature type="region of interest" description="Disordered" evidence="1">
    <location>
        <begin position="64"/>
        <end position="87"/>
    </location>
</feature>
<dbReference type="EMBL" id="JATN01000321">
    <property type="protein sequence ID" value="EUC58243.1"/>
    <property type="molecule type" value="Genomic_DNA"/>
</dbReference>
<dbReference type="Proteomes" id="UP000030108">
    <property type="component" value="Unassembled WGS sequence"/>
</dbReference>
<dbReference type="AlphaFoldDB" id="A0A0A1UJ56"/>
<accession>A0A0A1UJ56</accession>
<gene>
    <name evidence="2" type="ORF">RSOL_240830</name>
</gene>
<sequence length="87" mass="10167">MSSNIWTLQPDAKHTWLERLYEWAQKFKAEIYWEEAQVEVEGRGLVWETIPWIRGIKMTDCAGRGSTKQEAKNDAAQLLSDKARLTR</sequence>
<dbReference type="SUPFAM" id="SSF54768">
    <property type="entry name" value="dsRNA-binding domain-like"/>
    <property type="match status" value="1"/>
</dbReference>
<organism evidence="2 3">
    <name type="scientific">Rhizoctonia solani AG-3 Rhs1AP</name>
    <dbReference type="NCBI Taxonomy" id="1086054"/>
    <lineage>
        <taxon>Eukaryota</taxon>
        <taxon>Fungi</taxon>
        <taxon>Dikarya</taxon>
        <taxon>Basidiomycota</taxon>
        <taxon>Agaricomycotina</taxon>
        <taxon>Agaricomycetes</taxon>
        <taxon>Cantharellales</taxon>
        <taxon>Ceratobasidiaceae</taxon>
        <taxon>Rhizoctonia</taxon>
    </lineage>
</organism>
<evidence type="ECO:0000313" key="2">
    <source>
        <dbReference type="EMBL" id="EUC58243.1"/>
    </source>
</evidence>
<evidence type="ECO:0000313" key="3">
    <source>
        <dbReference type="Proteomes" id="UP000030108"/>
    </source>
</evidence>
<feature type="non-terminal residue" evidence="2">
    <location>
        <position position="87"/>
    </location>
</feature>
<comment type="caution">
    <text evidence="2">The sequence shown here is derived from an EMBL/GenBank/DDBJ whole genome shotgun (WGS) entry which is preliminary data.</text>
</comment>